<organism evidence="8 9">
    <name type="scientific">Gigaspora margarita</name>
    <dbReference type="NCBI Taxonomy" id="4874"/>
    <lineage>
        <taxon>Eukaryota</taxon>
        <taxon>Fungi</taxon>
        <taxon>Fungi incertae sedis</taxon>
        <taxon>Mucoromycota</taxon>
        <taxon>Glomeromycotina</taxon>
        <taxon>Glomeromycetes</taxon>
        <taxon>Diversisporales</taxon>
        <taxon>Gigasporaceae</taxon>
        <taxon>Gigaspora</taxon>
    </lineage>
</organism>
<proteinExistence type="inferred from homology"/>
<evidence type="ECO:0000256" key="4">
    <source>
        <dbReference type="ARBA" id="ARBA00023004"/>
    </source>
</evidence>
<dbReference type="OrthoDB" id="1470350at2759"/>
<evidence type="ECO:0000256" key="7">
    <source>
        <dbReference type="SAM" id="Phobius"/>
    </source>
</evidence>
<dbReference type="PANTHER" id="PTHR24305:SF166">
    <property type="entry name" value="CYTOCHROME P450 12A4, MITOCHONDRIAL-RELATED"/>
    <property type="match status" value="1"/>
</dbReference>
<comment type="similarity">
    <text evidence="2 6">Belongs to the cytochrome P450 family.</text>
</comment>
<feature type="binding site" description="axial binding residue" evidence="5">
    <location>
        <position position="499"/>
    </location>
    <ligand>
        <name>heme</name>
        <dbReference type="ChEBI" id="CHEBI:30413"/>
    </ligand>
    <ligandPart>
        <name>Fe</name>
        <dbReference type="ChEBI" id="CHEBI:18248"/>
    </ligandPart>
</feature>
<dbReference type="Proteomes" id="UP000439903">
    <property type="component" value="Unassembled WGS sequence"/>
</dbReference>
<reference evidence="8 9" key="1">
    <citation type="journal article" date="2019" name="Environ. Microbiol.">
        <title>At the nexus of three kingdoms: the genome of the mycorrhizal fungus Gigaspora margarita provides insights into plant, endobacterial and fungal interactions.</title>
        <authorList>
            <person name="Venice F."/>
            <person name="Ghignone S."/>
            <person name="Salvioli di Fossalunga A."/>
            <person name="Amselem J."/>
            <person name="Novero M."/>
            <person name="Xianan X."/>
            <person name="Sedzielewska Toro K."/>
            <person name="Morin E."/>
            <person name="Lipzen A."/>
            <person name="Grigoriev I.V."/>
            <person name="Henrissat B."/>
            <person name="Martin F.M."/>
            <person name="Bonfante P."/>
        </authorList>
    </citation>
    <scope>NUCLEOTIDE SEQUENCE [LARGE SCALE GENOMIC DNA]</scope>
    <source>
        <strain evidence="8 9">BEG34</strain>
    </source>
</reference>
<dbReference type="InterPro" id="IPR017972">
    <property type="entry name" value="Cyt_P450_CS"/>
</dbReference>
<dbReference type="PRINTS" id="PR00463">
    <property type="entry name" value="EP450I"/>
</dbReference>
<dbReference type="AlphaFoldDB" id="A0A8H4ER29"/>
<keyword evidence="7" id="KW-0472">Membrane</keyword>
<gene>
    <name evidence="8" type="ORF">F8M41_007425</name>
</gene>
<dbReference type="Gene3D" id="1.10.630.10">
    <property type="entry name" value="Cytochrome P450"/>
    <property type="match status" value="1"/>
</dbReference>
<keyword evidence="7" id="KW-0812">Transmembrane</keyword>
<keyword evidence="6" id="KW-0560">Oxidoreductase</keyword>
<name>A0A8H4ER29_GIGMA</name>
<evidence type="ECO:0000256" key="3">
    <source>
        <dbReference type="ARBA" id="ARBA00022723"/>
    </source>
</evidence>
<keyword evidence="4 5" id="KW-0408">Iron</keyword>
<feature type="transmembrane region" description="Helical" evidence="7">
    <location>
        <begin position="33"/>
        <end position="54"/>
    </location>
</feature>
<dbReference type="Pfam" id="PF00067">
    <property type="entry name" value="p450"/>
    <property type="match status" value="1"/>
</dbReference>
<protein>
    <submittedName>
        <fullName evidence="8">Cytochrome P450</fullName>
    </submittedName>
</protein>
<dbReference type="InterPro" id="IPR002401">
    <property type="entry name" value="Cyt_P450_E_grp-I"/>
</dbReference>
<comment type="cofactor">
    <cofactor evidence="1 5">
        <name>heme</name>
        <dbReference type="ChEBI" id="CHEBI:30413"/>
    </cofactor>
</comment>
<dbReference type="PRINTS" id="PR00385">
    <property type="entry name" value="P450"/>
</dbReference>
<dbReference type="InterPro" id="IPR001128">
    <property type="entry name" value="Cyt_P450"/>
</dbReference>
<dbReference type="EMBL" id="WTPW01000176">
    <property type="protein sequence ID" value="KAF0538899.1"/>
    <property type="molecule type" value="Genomic_DNA"/>
</dbReference>
<dbReference type="SUPFAM" id="SSF48264">
    <property type="entry name" value="Cytochrome P450"/>
    <property type="match status" value="1"/>
</dbReference>
<comment type="caution">
    <text evidence="8">The sequence shown here is derived from an EMBL/GenBank/DDBJ whole genome shotgun (WGS) entry which is preliminary data.</text>
</comment>
<dbReference type="InterPro" id="IPR036396">
    <property type="entry name" value="Cyt_P450_sf"/>
</dbReference>
<accession>A0A8H4ER29</accession>
<dbReference type="GO" id="GO:0016705">
    <property type="term" value="F:oxidoreductase activity, acting on paired donors, with incorporation or reduction of molecular oxygen"/>
    <property type="evidence" value="ECO:0007669"/>
    <property type="project" value="InterPro"/>
</dbReference>
<dbReference type="PROSITE" id="PS00086">
    <property type="entry name" value="CYTOCHROME_P450"/>
    <property type="match status" value="1"/>
</dbReference>
<dbReference type="GO" id="GO:0020037">
    <property type="term" value="F:heme binding"/>
    <property type="evidence" value="ECO:0007669"/>
    <property type="project" value="InterPro"/>
</dbReference>
<dbReference type="InterPro" id="IPR050121">
    <property type="entry name" value="Cytochrome_P450_monoxygenase"/>
</dbReference>
<evidence type="ECO:0000313" key="8">
    <source>
        <dbReference type="EMBL" id="KAF0538899.1"/>
    </source>
</evidence>
<keyword evidence="5 6" id="KW-0349">Heme</keyword>
<sequence>MDRMVLNYRYFAFSHRSLSSFFSFESSIYDVSIFNFLPALFVIILTIFATKFFYNIIYNMYISPLSKIPGPRFSSFTEILVSLKRPQGRVFEWFYSLHLKYGSVVRVGPKFILFDDLEAVKFILKDSDMPKTPSVAGIRAHYSLPTLFSATDKTFHRQRKRILSPAFSIKYVASLEPLVQSCVKSLINKIDSHSKLSRKSSHSINSTSNQFNDDSTSSINLYQLIQFCTLDIIGETAFGNSFNMVENESHPLPMKIFEEMKRRVMCHTFPYLKMFFKKDPWCDEFISKIVKNRLKQNSHTTKPRIDILQILLNNYDPLKQSSPTAPVNITDGRTMSDFEIQDQIMEFLVAGSDSSAFTIIMAIIMLLYHPEKLRNLRLELESTFPELQNRSCEQDDDLFLPPHESLKSLKYLNAIIDETLRLFPAALGGIMRQTTEDTIISNHLIPKDTIVSASLWKLHRSKQIWGQDVDEFVPERWFDLDPKIRSDAYYPFGNGSRLCIGINFAIMEMRIMLSALIGNFEFFVKDGMDLQIVQFITPSLRSKKFDVGVTRLRESKNNDVNNA</sequence>
<evidence type="ECO:0000256" key="1">
    <source>
        <dbReference type="ARBA" id="ARBA00001971"/>
    </source>
</evidence>
<evidence type="ECO:0000256" key="5">
    <source>
        <dbReference type="PIRSR" id="PIRSR602401-1"/>
    </source>
</evidence>
<keyword evidence="9" id="KW-1185">Reference proteome</keyword>
<evidence type="ECO:0000256" key="2">
    <source>
        <dbReference type="ARBA" id="ARBA00010617"/>
    </source>
</evidence>
<evidence type="ECO:0000256" key="6">
    <source>
        <dbReference type="RuleBase" id="RU000461"/>
    </source>
</evidence>
<keyword evidence="6" id="KW-0503">Monooxygenase</keyword>
<keyword evidence="7" id="KW-1133">Transmembrane helix</keyword>
<dbReference type="PANTHER" id="PTHR24305">
    <property type="entry name" value="CYTOCHROME P450"/>
    <property type="match status" value="1"/>
</dbReference>
<keyword evidence="3 5" id="KW-0479">Metal-binding</keyword>
<dbReference type="GO" id="GO:0004497">
    <property type="term" value="F:monooxygenase activity"/>
    <property type="evidence" value="ECO:0007669"/>
    <property type="project" value="UniProtKB-KW"/>
</dbReference>
<dbReference type="GO" id="GO:0005506">
    <property type="term" value="F:iron ion binding"/>
    <property type="evidence" value="ECO:0007669"/>
    <property type="project" value="InterPro"/>
</dbReference>
<evidence type="ECO:0000313" key="9">
    <source>
        <dbReference type="Proteomes" id="UP000439903"/>
    </source>
</evidence>